<name>A0A9Q0RD58_ANAIG</name>
<dbReference type="PANTHER" id="PTHR12716:SF8">
    <property type="entry name" value="TRANSCRIPTION INITIATION FACTOR IIE SUBUNIT BETA"/>
    <property type="match status" value="1"/>
</dbReference>
<accession>A0A9Q0RD58</accession>
<evidence type="ECO:0000259" key="8">
    <source>
        <dbReference type="PROSITE" id="PS51351"/>
    </source>
</evidence>
<evidence type="ECO:0000313" key="9">
    <source>
        <dbReference type="EMBL" id="KAJ5076211.1"/>
    </source>
</evidence>
<dbReference type="Pfam" id="PF02186">
    <property type="entry name" value="TFIIE_beta"/>
    <property type="match status" value="1"/>
</dbReference>
<evidence type="ECO:0000313" key="10">
    <source>
        <dbReference type="Proteomes" id="UP001149090"/>
    </source>
</evidence>
<evidence type="ECO:0000256" key="3">
    <source>
        <dbReference type="ARBA" id="ARBA00023125"/>
    </source>
</evidence>
<feature type="compositionally biased region" description="Low complexity" evidence="7">
    <location>
        <begin position="21"/>
        <end position="32"/>
    </location>
</feature>
<evidence type="ECO:0000256" key="7">
    <source>
        <dbReference type="SAM" id="MobiDB-lite"/>
    </source>
</evidence>
<dbReference type="InterPro" id="IPR040501">
    <property type="entry name" value="TFA2_Winged_2"/>
</dbReference>
<keyword evidence="2" id="KW-0805">Transcription regulation</keyword>
<comment type="function">
    <text evidence="6">Recruits TFIIH to the initiation complex and stimulates the RNA polymerase II C-terminal domain kinase and DNA-dependent ATPase activities of TFIIH. Both TFIIH and TFIIE are required for promoter clearance by RNA polymerase.</text>
</comment>
<dbReference type="GO" id="GO:0003677">
    <property type="term" value="F:DNA binding"/>
    <property type="evidence" value="ECO:0007669"/>
    <property type="project" value="UniProtKB-KW"/>
</dbReference>
<keyword evidence="3" id="KW-0238">DNA-binding</keyword>
<keyword evidence="10" id="KW-1185">Reference proteome</keyword>
<dbReference type="OrthoDB" id="3907302at2759"/>
<dbReference type="PANTHER" id="PTHR12716">
    <property type="entry name" value="TRANSCRIPTION INITIATION FACTOR IIE, BETA SUBUNIT"/>
    <property type="match status" value="1"/>
</dbReference>
<evidence type="ECO:0000256" key="6">
    <source>
        <dbReference type="ARBA" id="ARBA00025581"/>
    </source>
</evidence>
<organism evidence="9 10">
    <name type="scientific">Anaeramoeba ignava</name>
    <name type="common">Anaerobic marine amoeba</name>
    <dbReference type="NCBI Taxonomy" id="1746090"/>
    <lineage>
        <taxon>Eukaryota</taxon>
        <taxon>Metamonada</taxon>
        <taxon>Anaeramoebidae</taxon>
        <taxon>Anaeramoeba</taxon>
    </lineage>
</organism>
<feature type="domain" description="TFIIE beta" evidence="8">
    <location>
        <begin position="41"/>
        <end position="125"/>
    </location>
</feature>
<dbReference type="InterPro" id="IPR003166">
    <property type="entry name" value="TFIIE_bsu_DNA-bd"/>
</dbReference>
<dbReference type="InterPro" id="IPR016656">
    <property type="entry name" value="TFIIE-bsu"/>
</dbReference>
<dbReference type="AlphaFoldDB" id="A0A9Q0RD58"/>
<keyword evidence="4" id="KW-0804">Transcription</keyword>
<comment type="subcellular location">
    <subcellularLocation>
        <location evidence="1">Nucleus</location>
    </subcellularLocation>
</comment>
<sequence>MSDLKETRLNFYKRQTKAKTNRNQNTNQNTNQKKTRLIKTDATIFNSRNQNQKVSIESQIYKVVTFLGESERRPFSAGEIHSQTGVDIFEHGHSAKNELFQTLKKNPKIEIKDNMFLYKSKHQVHNKDDILNLVNHSENGLAFSDLEDAYPDILMDVKELGSQKKIILIQNDDNKKYTLFRINEEFELNIDPKFKSLWFDLSEKEQRTNEEIKSLGVSLIEVVPDFEENFGNQTKKPRRGRTTKRK</sequence>
<reference evidence="9" key="1">
    <citation type="submission" date="2022-10" db="EMBL/GenBank/DDBJ databases">
        <title>Novel sulphate-reducing endosymbionts in the free-living metamonad Anaeramoeba.</title>
        <authorList>
            <person name="Jerlstrom-Hultqvist J."/>
            <person name="Cepicka I."/>
            <person name="Gallot-Lavallee L."/>
            <person name="Salas-Leiva D."/>
            <person name="Curtis B.A."/>
            <person name="Zahonova K."/>
            <person name="Pipaliya S."/>
            <person name="Dacks J."/>
            <person name="Roger A.J."/>
        </authorList>
    </citation>
    <scope>NUCLEOTIDE SEQUENCE</scope>
    <source>
        <strain evidence="9">BMAN</strain>
    </source>
</reference>
<keyword evidence="5" id="KW-0539">Nucleus</keyword>
<evidence type="ECO:0000256" key="1">
    <source>
        <dbReference type="ARBA" id="ARBA00004123"/>
    </source>
</evidence>
<dbReference type="GO" id="GO:0006367">
    <property type="term" value="P:transcription initiation at RNA polymerase II promoter"/>
    <property type="evidence" value="ECO:0007669"/>
    <property type="project" value="InterPro"/>
</dbReference>
<dbReference type="EMBL" id="JAPDFW010000062">
    <property type="protein sequence ID" value="KAJ5076211.1"/>
    <property type="molecule type" value="Genomic_DNA"/>
</dbReference>
<proteinExistence type="predicted"/>
<gene>
    <name evidence="9" type="ORF">M0811_06490</name>
</gene>
<dbReference type="Proteomes" id="UP001149090">
    <property type="component" value="Unassembled WGS sequence"/>
</dbReference>
<dbReference type="PROSITE" id="PS51351">
    <property type="entry name" value="TFIIE_BETA_C"/>
    <property type="match status" value="1"/>
</dbReference>
<protein>
    <submittedName>
        <fullName evidence="9">Transcription initiation factor iie beta subunit</fullName>
    </submittedName>
</protein>
<evidence type="ECO:0000256" key="2">
    <source>
        <dbReference type="ARBA" id="ARBA00023015"/>
    </source>
</evidence>
<evidence type="ECO:0000256" key="5">
    <source>
        <dbReference type="ARBA" id="ARBA00023242"/>
    </source>
</evidence>
<dbReference type="GO" id="GO:0001097">
    <property type="term" value="F:TFIIH-class transcription factor complex binding"/>
    <property type="evidence" value="ECO:0007669"/>
    <property type="project" value="TreeGrafter"/>
</dbReference>
<comment type="caution">
    <text evidence="9">The sequence shown here is derived from an EMBL/GenBank/DDBJ whole genome shotgun (WGS) entry which is preliminary data.</text>
</comment>
<dbReference type="Pfam" id="PF18121">
    <property type="entry name" value="TFA2_Winged_2"/>
    <property type="match status" value="1"/>
</dbReference>
<evidence type="ECO:0000256" key="4">
    <source>
        <dbReference type="ARBA" id="ARBA00023163"/>
    </source>
</evidence>
<dbReference type="GO" id="GO:0005673">
    <property type="term" value="C:transcription factor TFIIE complex"/>
    <property type="evidence" value="ECO:0007669"/>
    <property type="project" value="InterPro"/>
</dbReference>
<feature type="region of interest" description="Disordered" evidence="7">
    <location>
        <begin position="1"/>
        <end position="33"/>
    </location>
</feature>